<dbReference type="HOGENOM" id="CLU_002774_2_0_1"/>
<dbReference type="InterPro" id="IPR011047">
    <property type="entry name" value="Quinoprotein_ADH-like_sf"/>
</dbReference>
<dbReference type="eggNOG" id="KOG1539">
    <property type="taxonomic scope" value="Eukaryota"/>
</dbReference>
<dbReference type="InterPro" id="IPR059157">
    <property type="entry name" value="WDR36-Utp21_N"/>
</dbReference>
<dbReference type="GO" id="GO:0034388">
    <property type="term" value="C:Pwp2p-containing subcomplex of 90S preribosome"/>
    <property type="evidence" value="ECO:0007669"/>
    <property type="project" value="TreeGrafter"/>
</dbReference>
<dbReference type="KEGG" id="ehx:EMIHUDRAFT_310412"/>
<accession>A0A0D3JFP4</accession>
<organism evidence="4 5">
    <name type="scientific">Emiliania huxleyi (strain CCMP1516)</name>
    <dbReference type="NCBI Taxonomy" id="280463"/>
    <lineage>
        <taxon>Eukaryota</taxon>
        <taxon>Haptista</taxon>
        <taxon>Haptophyta</taxon>
        <taxon>Prymnesiophyceae</taxon>
        <taxon>Isochrysidales</taxon>
        <taxon>Noelaerhabdaceae</taxon>
        <taxon>Emiliania</taxon>
    </lineage>
</organism>
<feature type="domain" description="WDR36/Utp21 N-terminal" evidence="3">
    <location>
        <begin position="39"/>
        <end position="183"/>
    </location>
</feature>
<dbReference type="SMART" id="SM00320">
    <property type="entry name" value="WD40"/>
    <property type="match status" value="6"/>
</dbReference>
<dbReference type="GO" id="GO:0006364">
    <property type="term" value="P:rRNA processing"/>
    <property type="evidence" value="ECO:0007669"/>
    <property type="project" value="InterPro"/>
</dbReference>
<dbReference type="Proteomes" id="UP000013827">
    <property type="component" value="Unassembled WGS sequence"/>
</dbReference>
<dbReference type="InterPro" id="IPR015943">
    <property type="entry name" value="WD40/YVTN_repeat-like_dom_sf"/>
</dbReference>
<dbReference type="Pfam" id="PF25171">
    <property type="entry name" value="Beta-prop_WDR36-Utp21_1st"/>
    <property type="match status" value="1"/>
</dbReference>
<evidence type="ECO:0000313" key="4">
    <source>
        <dbReference type="EnsemblProtists" id="EOD22329"/>
    </source>
</evidence>
<dbReference type="PROSITE" id="PS50082">
    <property type="entry name" value="WD_REPEATS_2"/>
    <property type="match status" value="1"/>
</dbReference>
<evidence type="ECO:0000259" key="3">
    <source>
        <dbReference type="Pfam" id="PF25171"/>
    </source>
</evidence>
<keyword evidence="1" id="KW-0853">WD repeat</keyword>
<dbReference type="Pfam" id="PF25168">
    <property type="entry name" value="Beta-prop_WDR36-Utp21_2nd"/>
    <property type="match status" value="1"/>
</dbReference>
<dbReference type="Pfam" id="PF04192">
    <property type="entry name" value="Utp21"/>
    <property type="match status" value="1"/>
</dbReference>
<keyword evidence="5" id="KW-1185">Reference proteome</keyword>
<feature type="domain" description="WDR36/Utp21 C-terminal" evidence="2">
    <location>
        <begin position="627"/>
        <end position="839"/>
    </location>
</feature>
<feature type="repeat" description="WD" evidence="1">
    <location>
        <begin position="439"/>
        <end position="470"/>
    </location>
</feature>
<dbReference type="PROSITE" id="PS50294">
    <property type="entry name" value="WD_REPEATS_REGION"/>
    <property type="match status" value="1"/>
</dbReference>
<name>A0A0D3JFP4_EMIH1</name>
<dbReference type="EnsemblProtists" id="EOD22329">
    <property type="protein sequence ID" value="EOD22329"/>
    <property type="gene ID" value="EMIHUDRAFT_310412"/>
</dbReference>
<reference evidence="4" key="2">
    <citation type="submission" date="2024-10" db="UniProtKB">
        <authorList>
            <consortium name="EnsemblProtists"/>
        </authorList>
    </citation>
    <scope>IDENTIFICATION</scope>
</reference>
<evidence type="ECO:0000259" key="2">
    <source>
        <dbReference type="Pfam" id="PF04192"/>
    </source>
</evidence>
<protein>
    <recommendedName>
        <fullName evidence="6">Small-subunit processome Utp21 domain-containing protein</fullName>
    </recommendedName>
</protein>
<dbReference type="InterPro" id="IPR001680">
    <property type="entry name" value="WD40_rpt"/>
</dbReference>
<dbReference type="STRING" id="2903.R1EN71"/>
<dbReference type="GeneID" id="17267876"/>
<reference evidence="5" key="1">
    <citation type="journal article" date="2013" name="Nature">
        <title>Pan genome of the phytoplankton Emiliania underpins its global distribution.</title>
        <authorList>
            <person name="Read B.A."/>
            <person name="Kegel J."/>
            <person name="Klute M.J."/>
            <person name="Kuo A."/>
            <person name="Lefebvre S.C."/>
            <person name="Maumus F."/>
            <person name="Mayer C."/>
            <person name="Miller J."/>
            <person name="Monier A."/>
            <person name="Salamov A."/>
            <person name="Young J."/>
            <person name="Aguilar M."/>
            <person name="Claverie J.M."/>
            <person name="Frickenhaus S."/>
            <person name="Gonzalez K."/>
            <person name="Herman E.K."/>
            <person name="Lin Y.C."/>
            <person name="Napier J."/>
            <person name="Ogata H."/>
            <person name="Sarno A.F."/>
            <person name="Shmutz J."/>
            <person name="Schroeder D."/>
            <person name="de Vargas C."/>
            <person name="Verret F."/>
            <person name="von Dassow P."/>
            <person name="Valentin K."/>
            <person name="Van de Peer Y."/>
            <person name="Wheeler G."/>
            <person name="Dacks J.B."/>
            <person name="Delwiche C.F."/>
            <person name="Dyhrman S.T."/>
            <person name="Glockner G."/>
            <person name="John U."/>
            <person name="Richards T."/>
            <person name="Worden A.Z."/>
            <person name="Zhang X."/>
            <person name="Grigoriev I.V."/>
            <person name="Allen A.E."/>
            <person name="Bidle K."/>
            <person name="Borodovsky M."/>
            <person name="Bowler C."/>
            <person name="Brownlee C."/>
            <person name="Cock J.M."/>
            <person name="Elias M."/>
            <person name="Gladyshev V.N."/>
            <person name="Groth M."/>
            <person name="Guda C."/>
            <person name="Hadaegh A."/>
            <person name="Iglesias-Rodriguez M.D."/>
            <person name="Jenkins J."/>
            <person name="Jones B.M."/>
            <person name="Lawson T."/>
            <person name="Leese F."/>
            <person name="Lindquist E."/>
            <person name="Lobanov A."/>
            <person name="Lomsadze A."/>
            <person name="Malik S.B."/>
            <person name="Marsh M.E."/>
            <person name="Mackinder L."/>
            <person name="Mock T."/>
            <person name="Mueller-Roeber B."/>
            <person name="Pagarete A."/>
            <person name="Parker M."/>
            <person name="Probert I."/>
            <person name="Quesneville H."/>
            <person name="Raines C."/>
            <person name="Rensing S.A."/>
            <person name="Riano-Pachon D.M."/>
            <person name="Richier S."/>
            <person name="Rokitta S."/>
            <person name="Shiraiwa Y."/>
            <person name="Soanes D.M."/>
            <person name="van der Giezen M."/>
            <person name="Wahlund T.M."/>
            <person name="Williams B."/>
            <person name="Wilson W."/>
            <person name="Wolfe G."/>
            <person name="Wurch L.L."/>
        </authorList>
    </citation>
    <scope>NUCLEOTIDE SEQUENCE</scope>
</reference>
<proteinExistence type="predicted"/>
<dbReference type="PANTHER" id="PTHR22840:SF12">
    <property type="entry name" value="WD REPEAT-CONTAINING PROTEIN 36"/>
    <property type="match status" value="1"/>
</dbReference>
<evidence type="ECO:0000313" key="5">
    <source>
        <dbReference type="Proteomes" id="UP000013827"/>
    </source>
</evidence>
<dbReference type="Gene3D" id="2.130.10.10">
    <property type="entry name" value="YVTN repeat-like/Quinoprotein amine dehydrogenase"/>
    <property type="match status" value="3"/>
</dbReference>
<sequence length="844" mass="89773">MSVPSATKGGELFVPYRAVGLVSAGLPVAVVQHGGETFVTASLGRTFQIYNCAKLRQVFVGPSLPAGITALGAHDDYTLVACGTAVVVYKRAELVATLEGEHTAPVRHLLAMGSSVVSVDATGLLVAWQLPSGEVAGRLHPGFAASALCHPATYLNKLWNLRSSKRVHEFEHGWRAAVTAFEQDVRCLAFRTDGQPWLVSGAASGALHVWHLERRAIAFSREERARAEPEGAPEGRPCAHEGGVASCHFLRGRPELLTAGAADNSLRMWSSDLHSGELSALRGRAGHAAPPTLVRFHDDELHVGGGPGGQTHLLSAGGDRTLRRSSIWSAQQDCELSQGRETKRRSMHETSVRERRLPPVLALASANVVTCHAGSPVAYSWDTTTKALAPHTLAARPAAPITAVAISACGNFAFLGSAIGAIDKYNLQSGKPRAAAAAEERHEGAVRGLAAAADGRTLFSCGGDGTLRLWAPAALKLQSTADVGCACGMLRHKRDSTLVALAADDLSVRVMDAVALRLVRRLEGHTNTLTDVAWGADARWAWTCRAPAPPLRESVLAFDRRVVDVPSGALIGWYSFEYAATSITVSPGGEFLCTAHVDSQAICVWASRPLFEEEGGGALPSLSENESQLHPRLFTLSRLPASHVNALVNLDAINERNKPVEPPKKPALAPFFLPSLDGLLASAAPAPAEAEEGDGPKAKRARARRMREQGLGAHSALCALLLAAEPHFSEAAAATSAVTDYLLTLGPSALDLEIRALGEDDSGRMLVLALALLVRQLQTRRDFELVQAILHVLLRLHGEALLTTPAAMPALRALREHQQAGWCELQEPIHSNLCLLAFMSNCAS</sequence>
<evidence type="ECO:0008006" key="6">
    <source>
        <dbReference type="Google" id="ProtNLM"/>
    </source>
</evidence>
<dbReference type="InterPro" id="IPR036322">
    <property type="entry name" value="WD40_repeat_dom_sf"/>
</dbReference>
<dbReference type="SUPFAM" id="SSF50998">
    <property type="entry name" value="Quinoprotein alcohol dehydrogenase-like"/>
    <property type="match status" value="1"/>
</dbReference>
<dbReference type="PANTHER" id="PTHR22840">
    <property type="entry name" value="WD REPEAT-CONTAINING PROTEIN 36"/>
    <property type="match status" value="1"/>
</dbReference>
<dbReference type="RefSeq" id="XP_005774758.1">
    <property type="nucleotide sequence ID" value="XM_005774701.1"/>
</dbReference>
<dbReference type="GO" id="GO:0032040">
    <property type="term" value="C:small-subunit processome"/>
    <property type="evidence" value="ECO:0007669"/>
    <property type="project" value="InterPro"/>
</dbReference>
<dbReference type="AlphaFoldDB" id="A0A0D3JFP4"/>
<dbReference type="InterPro" id="IPR007319">
    <property type="entry name" value="WDR36/Utp21_C"/>
</dbReference>
<dbReference type="SUPFAM" id="SSF50978">
    <property type="entry name" value="WD40 repeat-like"/>
    <property type="match status" value="1"/>
</dbReference>
<dbReference type="PaxDb" id="2903-EOD22329"/>
<dbReference type="OMA" id="RHDEKVN"/>
<evidence type="ECO:0000256" key="1">
    <source>
        <dbReference type="PROSITE-ProRule" id="PRU00221"/>
    </source>
</evidence>